<reference evidence="5 6" key="1">
    <citation type="submission" date="2020-07" db="EMBL/GenBank/DDBJ databases">
        <title>Genomic Encyclopedia of Type Strains, Phase IV (KMG-IV): sequencing the most valuable type-strain genomes for metagenomic binning, comparative biology and taxonomic classification.</title>
        <authorList>
            <person name="Goeker M."/>
        </authorList>
    </citation>
    <scope>NUCLEOTIDE SEQUENCE [LARGE SCALE GENOMIC DNA]</scope>
    <source>
        <strain evidence="5 6">DSM 29043</strain>
    </source>
</reference>
<gene>
    <name evidence="5" type="ORF">FHS75_000350</name>
</gene>
<comment type="caution">
    <text evidence="5">The sequence shown here is derived from an EMBL/GenBank/DDBJ whole genome shotgun (WGS) entry which is preliminary data.</text>
</comment>
<dbReference type="InterPro" id="IPR001753">
    <property type="entry name" value="Enoyl-CoA_hydra/iso"/>
</dbReference>
<evidence type="ECO:0000313" key="5">
    <source>
        <dbReference type="EMBL" id="NYH94045.1"/>
    </source>
</evidence>
<dbReference type="PANTHER" id="PTHR11941">
    <property type="entry name" value="ENOYL-COA HYDRATASE-RELATED"/>
    <property type="match status" value="1"/>
</dbReference>
<feature type="compositionally biased region" description="Basic and acidic residues" evidence="4">
    <location>
        <begin position="240"/>
        <end position="258"/>
    </location>
</feature>
<dbReference type="InterPro" id="IPR029045">
    <property type="entry name" value="ClpP/crotonase-like_dom_sf"/>
</dbReference>
<sequence>MSDKVPASELRFCSVERDGAVATVTLLRPERLNALHPAAHHELHAVFEDLAGDRDLRCIILTGTGKAFCAGYDLLDNLETGVMELAETGFAGLTLRASYPLPLIAAVNGICMGGGFELALTCDLIVASEKAVFALPEAKVGWSPVGGGAQRLPRAIGDKRAAAMLLTGMNVTAKQGERWGFVNEVTAPEDLMAAALCWADRIVECAPIAIRCNREVSRESFTMPLSEALDPGRWPAADEVMRSEDAQEGKRAFAEKRKPVWKNR</sequence>
<dbReference type="RefSeq" id="WP_179406001.1">
    <property type="nucleotide sequence ID" value="NZ_BMGF01000001.1"/>
</dbReference>
<name>A0A7Y9XT38_9SPHN</name>
<dbReference type="EMBL" id="JACBZF010000001">
    <property type="protein sequence ID" value="NYH94045.1"/>
    <property type="molecule type" value="Genomic_DNA"/>
</dbReference>
<dbReference type="SUPFAM" id="SSF52096">
    <property type="entry name" value="ClpP/crotonase"/>
    <property type="match status" value="1"/>
</dbReference>
<proteinExistence type="inferred from homology"/>
<dbReference type="PROSITE" id="PS00166">
    <property type="entry name" value="ENOYL_COA_HYDRATASE"/>
    <property type="match status" value="1"/>
</dbReference>
<dbReference type="EC" id="4.2.1.149" evidence="5"/>
<organism evidence="5 6">
    <name type="scientific">Novosphingobium marinum</name>
    <dbReference type="NCBI Taxonomy" id="1514948"/>
    <lineage>
        <taxon>Bacteria</taxon>
        <taxon>Pseudomonadati</taxon>
        <taxon>Pseudomonadota</taxon>
        <taxon>Alphaproteobacteria</taxon>
        <taxon>Sphingomonadales</taxon>
        <taxon>Sphingomonadaceae</taxon>
        <taxon>Novosphingobium</taxon>
    </lineage>
</organism>
<evidence type="ECO:0000256" key="4">
    <source>
        <dbReference type="SAM" id="MobiDB-lite"/>
    </source>
</evidence>
<dbReference type="AlphaFoldDB" id="A0A7Y9XT38"/>
<dbReference type="Pfam" id="PF00378">
    <property type="entry name" value="ECH_1"/>
    <property type="match status" value="1"/>
</dbReference>
<dbReference type="FunFam" id="3.90.226.10:FF:000009">
    <property type="entry name" value="Carnitinyl-CoA dehydratase"/>
    <property type="match status" value="1"/>
</dbReference>
<dbReference type="Gene3D" id="3.90.226.10">
    <property type="entry name" value="2-enoyl-CoA Hydratase, Chain A, domain 1"/>
    <property type="match status" value="1"/>
</dbReference>
<dbReference type="Proteomes" id="UP000522081">
    <property type="component" value="Unassembled WGS sequence"/>
</dbReference>
<dbReference type="GO" id="GO:0006635">
    <property type="term" value="P:fatty acid beta-oxidation"/>
    <property type="evidence" value="ECO:0007669"/>
    <property type="project" value="TreeGrafter"/>
</dbReference>
<evidence type="ECO:0000256" key="2">
    <source>
        <dbReference type="ARBA" id="ARBA00023239"/>
    </source>
</evidence>
<dbReference type="PANTHER" id="PTHR11941:SF54">
    <property type="entry name" value="ENOYL-COA HYDRATASE, MITOCHONDRIAL"/>
    <property type="match status" value="1"/>
</dbReference>
<dbReference type="Gene3D" id="1.10.12.10">
    <property type="entry name" value="Lyase 2-enoyl-coa Hydratase, Chain A, domain 2"/>
    <property type="match status" value="1"/>
</dbReference>
<evidence type="ECO:0000313" key="6">
    <source>
        <dbReference type="Proteomes" id="UP000522081"/>
    </source>
</evidence>
<dbReference type="InterPro" id="IPR014748">
    <property type="entry name" value="Enoyl-CoA_hydra_C"/>
</dbReference>
<protein>
    <submittedName>
        <fullName evidence="5">Crotonobetainyl-CoA hydratase</fullName>
        <ecNumber evidence="5">4.2.1.149</ecNumber>
    </submittedName>
</protein>
<accession>A0A7Y9XT38</accession>
<dbReference type="CDD" id="cd06558">
    <property type="entry name" value="crotonase-like"/>
    <property type="match status" value="1"/>
</dbReference>
<comment type="similarity">
    <text evidence="1 3">Belongs to the enoyl-CoA hydratase/isomerase family.</text>
</comment>
<evidence type="ECO:0000256" key="1">
    <source>
        <dbReference type="ARBA" id="ARBA00005254"/>
    </source>
</evidence>
<dbReference type="InterPro" id="IPR018376">
    <property type="entry name" value="Enoyl-CoA_hyd/isom_CS"/>
</dbReference>
<evidence type="ECO:0000256" key="3">
    <source>
        <dbReference type="RuleBase" id="RU003707"/>
    </source>
</evidence>
<feature type="region of interest" description="Disordered" evidence="4">
    <location>
        <begin position="240"/>
        <end position="264"/>
    </location>
</feature>
<keyword evidence="6" id="KW-1185">Reference proteome</keyword>
<keyword evidence="2 5" id="KW-0456">Lyase</keyword>
<dbReference type="GO" id="GO:0016829">
    <property type="term" value="F:lyase activity"/>
    <property type="evidence" value="ECO:0007669"/>
    <property type="project" value="UniProtKB-KW"/>
</dbReference>